<dbReference type="InterPro" id="IPR001387">
    <property type="entry name" value="Cro/C1-type_HTH"/>
</dbReference>
<dbReference type="Gene3D" id="1.25.40.10">
    <property type="entry name" value="Tetratricopeptide repeat domain"/>
    <property type="match status" value="2"/>
</dbReference>
<dbReference type="PRINTS" id="PR00364">
    <property type="entry name" value="DISEASERSIST"/>
</dbReference>
<dbReference type="SUPFAM" id="SSF47413">
    <property type="entry name" value="lambda repressor-like DNA-binding domains"/>
    <property type="match status" value="1"/>
</dbReference>
<gene>
    <name evidence="3" type="ORF">CLV72_101191</name>
</gene>
<dbReference type="SMART" id="SM00530">
    <property type="entry name" value="HTH_XRE"/>
    <property type="match status" value="1"/>
</dbReference>
<evidence type="ECO:0000259" key="2">
    <source>
        <dbReference type="PROSITE" id="PS50943"/>
    </source>
</evidence>
<dbReference type="GO" id="GO:0043531">
    <property type="term" value="F:ADP binding"/>
    <property type="evidence" value="ECO:0007669"/>
    <property type="project" value="InterPro"/>
</dbReference>
<dbReference type="Pfam" id="PF13424">
    <property type="entry name" value="TPR_12"/>
    <property type="match status" value="1"/>
</dbReference>
<dbReference type="AlphaFoldDB" id="A0A2T0QCH9"/>
<dbReference type="PANTHER" id="PTHR47691">
    <property type="entry name" value="REGULATOR-RELATED"/>
    <property type="match status" value="1"/>
</dbReference>
<dbReference type="InterPro" id="IPR041664">
    <property type="entry name" value="AAA_16"/>
</dbReference>
<evidence type="ECO:0000256" key="1">
    <source>
        <dbReference type="PROSITE-ProRule" id="PRU00339"/>
    </source>
</evidence>
<name>A0A2T0QCH9_9ACTN</name>
<dbReference type="InterPro" id="IPR042197">
    <property type="entry name" value="Apaf_helical"/>
</dbReference>
<dbReference type="EMBL" id="PVZC01000001">
    <property type="protein sequence ID" value="PRY01608.1"/>
    <property type="molecule type" value="Genomic_DNA"/>
</dbReference>
<dbReference type="Pfam" id="PF01381">
    <property type="entry name" value="HTH_3"/>
    <property type="match status" value="1"/>
</dbReference>
<dbReference type="PROSITE" id="PS50005">
    <property type="entry name" value="TPR"/>
    <property type="match status" value="1"/>
</dbReference>
<dbReference type="Pfam" id="PF13181">
    <property type="entry name" value="TPR_8"/>
    <property type="match status" value="1"/>
</dbReference>
<dbReference type="PANTHER" id="PTHR47691:SF3">
    <property type="entry name" value="HTH-TYPE TRANSCRIPTIONAL REGULATOR RV0890C-RELATED"/>
    <property type="match status" value="1"/>
</dbReference>
<dbReference type="InterPro" id="IPR010982">
    <property type="entry name" value="Lambda_DNA-bd_dom_sf"/>
</dbReference>
<evidence type="ECO:0000313" key="3">
    <source>
        <dbReference type="EMBL" id="PRY01608.1"/>
    </source>
</evidence>
<dbReference type="Gene3D" id="1.10.260.40">
    <property type="entry name" value="lambda repressor-like DNA-binding domains"/>
    <property type="match status" value="1"/>
</dbReference>
<dbReference type="Proteomes" id="UP000237846">
    <property type="component" value="Unassembled WGS sequence"/>
</dbReference>
<comment type="caution">
    <text evidence="3">The sequence shown here is derived from an EMBL/GenBank/DDBJ whole genome shotgun (WGS) entry which is preliminary data.</text>
</comment>
<dbReference type="SMART" id="SM00028">
    <property type="entry name" value="TPR"/>
    <property type="match status" value="7"/>
</dbReference>
<sequence>MVSRRSRLVRRRVELGLTQERLAELVRVDARTISRWENGRSSPDEFNRRDLARVLEVPARDLGHLLAFVDEPVPAPEEPPAGAGEEPGDGTVRLLLTGTISREAPPAEPVLAEVAAGGTVELRGRLSIDAMPVGRLPPPRAEFVVRDDLPRDLPDFTGRTAQLDALLAVARSPAPTAEAYVVSGPGGVGKTALAVRAAHRLAEHFPDGRLFLSLHGYAVGRRPVTTLEALGTLLRAVGVPAEALPETVDERAALWRATLADRRVLVVLDNAVSSTQVRELLPASPGSLALVTSRSDLSGLAGARHLSLDMLKPAGAEAMLAAILGSERVGGEPAAVREVVRLCGGLPLALRIVAGRMASRQRWTFAHVAERFKDERRRFEELRADDQSVAAVFAVSHQSLSPLRRRAFLLLGLMIGTSVDAYGTAALLDIDPHEADDVLQDMVSACLLTEEPAGRYRFHDLIGAYARQRALAELTAPDRAAALRRFTDYCTATQHRAAELLDPLVHDYRLDISAQPAHSPGLPDVPAAVAWLDAERETITALIEHAAAHGRPRLAWQLAYAFWRYCFVRGHTDLWLSTHERALTATRAAGDDEGTAITLTSMGAADYLTGRFDHAMEALNEALGLFAGLGDERGQARARINRGAVLEYVGRYSDALREWKPVLATMRETGDRRREASLAANVAHAQLALGRLDEAVSYARAALDIELPGWSSTHPRALWVLGSAYCRLGDHAAAREHLDTSIELFGGFDAAGEAYARSSLGVLLREQGDLDGAVAAHLAALDLCVKSAQRAAEADVLNELGATYTRAGRPADAAEAYGQALMLARDRRDRHALGLALLGLGALRARGGEAAEAVPLLTEALDVLTGLGVPEAEEARAELLAVDGGAHAVSTEARAGGAARDGG</sequence>
<feature type="domain" description="HTH cro/C1-type" evidence="2">
    <location>
        <begin position="8"/>
        <end position="62"/>
    </location>
</feature>
<keyword evidence="1" id="KW-0802">TPR repeat</keyword>
<dbReference type="InterPro" id="IPR011990">
    <property type="entry name" value="TPR-like_helical_dom_sf"/>
</dbReference>
<dbReference type="Pfam" id="PF13191">
    <property type="entry name" value="AAA_16"/>
    <property type="match status" value="1"/>
</dbReference>
<dbReference type="InterPro" id="IPR027417">
    <property type="entry name" value="P-loop_NTPase"/>
</dbReference>
<organism evidence="3 4">
    <name type="scientific">Allonocardiopsis opalescens</name>
    <dbReference type="NCBI Taxonomy" id="1144618"/>
    <lineage>
        <taxon>Bacteria</taxon>
        <taxon>Bacillati</taxon>
        <taxon>Actinomycetota</taxon>
        <taxon>Actinomycetes</taxon>
        <taxon>Streptosporangiales</taxon>
        <taxon>Allonocardiopsis</taxon>
    </lineage>
</organism>
<dbReference type="CDD" id="cd00093">
    <property type="entry name" value="HTH_XRE"/>
    <property type="match status" value="1"/>
</dbReference>
<dbReference type="SUPFAM" id="SSF52540">
    <property type="entry name" value="P-loop containing nucleoside triphosphate hydrolases"/>
    <property type="match status" value="1"/>
</dbReference>
<dbReference type="Gene3D" id="3.40.50.300">
    <property type="entry name" value="P-loop containing nucleotide triphosphate hydrolases"/>
    <property type="match status" value="1"/>
</dbReference>
<proteinExistence type="predicted"/>
<dbReference type="SUPFAM" id="SSF48452">
    <property type="entry name" value="TPR-like"/>
    <property type="match status" value="2"/>
</dbReference>
<dbReference type="InterPro" id="IPR019734">
    <property type="entry name" value="TPR_rpt"/>
</dbReference>
<dbReference type="PROSITE" id="PS50943">
    <property type="entry name" value="HTH_CROC1"/>
    <property type="match status" value="1"/>
</dbReference>
<evidence type="ECO:0000313" key="4">
    <source>
        <dbReference type="Proteomes" id="UP000237846"/>
    </source>
</evidence>
<keyword evidence="4" id="KW-1185">Reference proteome</keyword>
<protein>
    <submittedName>
        <fullName evidence="3">DNA-binding XRE family transcriptional regulator</fullName>
    </submittedName>
</protein>
<reference evidence="3 4" key="1">
    <citation type="submission" date="2018-03" db="EMBL/GenBank/DDBJ databases">
        <title>Genomic Encyclopedia of Archaeal and Bacterial Type Strains, Phase II (KMG-II): from individual species to whole genera.</title>
        <authorList>
            <person name="Goeker M."/>
        </authorList>
    </citation>
    <scope>NUCLEOTIDE SEQUENCE [LARGE SCALE GENOMIC DNA]</scope>
    <source>
        <strain evidence="3 4">DSM 45601</strain>
    </source>
</reference>
<accession>A0A2T0QCH9</accession>
<dbReference type="Gene3D" id="1.10.8.430">
    <property type="entry name" value="Helical domain of apoptotic protease-activating factors"/>
    <property type="match status" value="1"/>
</dbReference>
<feature type="repeat" description="TPR" evidence="1">
    <location>
        <begin position="794"/>
        <end position="827"/>
    </location>
</feature>
<dbReference type="GO" id="GO:0003677">
    <property type="term" value="F:DNA binding"/>
    <property type="evidence" value="ECO:0007669"/>
    <property type="project" value="UniProtKB-KW"/>
</dbReference>
<keyword evidence="3" id="KW-0238">DNA-binding</keyword>